<dbReference type="NCBIfam" id="NF033540">
    <property type="entry name" value="transpos_IS701"/>
    <property type="match status" value="1"/>
</dbReference>
<dbReference type="Pfam" id="PF13546">
    <property type="entry name" value="DDE_5"/>
    <property type="match status" value="1"/>
</dbReference>
<dbReference type="AlphaFoldDB" id="A0A1I0LEU3"/>
<evidence type="ECO:0000313" key="4">
    <source>
        <dbReference type="Proteomes" id="UP000199181"/>
    </source>
</evidence>
<gene>
    <name evidence="3" type="ORF">SAMN05443639_1283</name>
</gene>
<feature type="domain" description="Transposase IS701-like DDE" evidence="2">
    <location>
        <begin position="19"/>
        <end position="274"/>
    </location>
</feature>
<proteinExistence type="predicted"/>
<name>A0A1I0LEU3_9BACT</name>
<evidence type="ECO:0000256" key="1">
    <source>
        <dbReference type="SAM" id="MobiDB-lite"/>
    </source>
</evidence>
<evidence type="ECO:0000313" key="3">
    <source>
        <dbReference type="EMBL" id="SEU38682.1"/>
    </source>
</evidence>
<organism evidence="3 4">
    <name type="scientific">Stigmatella erecta</name>
    <dbReference type="NCBI Taxonomy" id="83460"/>
    <lineage>
        <taxon>Bacteria</taxon>
        <taxon>Pseudomonadati</taxon>
        <taxon>Myxococcota</taxon>
        <taxon>Myxococcia</taxon>
        <taxon>Myxococcales</taxon>
        <taxon>Cystobacterineae</taxon>
        <taxon>Archangiaceae</taxon>
        <taxon>Stigmatella</taxon>
    </lineage>
</organism>
<sequence length="452" mass="50039">MEGAAVQRLERYFQKIGDVLEEKSRRGSFALYAMGLLGAGERKSVEPMAARACPDPKRVDAVHQRLLHFAVDSKWSDRDVRRVAAQYALEAMTKREPVKAWIVDDTGFLKQGKHSVGVQRQYTGPAGKVTNCQIGVSLSIATRTEHLPIDFELYLPEGWANDIAHRQEARIPPEVLFKTKPQRALQMIERAVEDRVPPGIVLADSAYGSSSPFRAHLRSLGLHYGVGVSSQNTVCLLDDKGGAPEEAQSVSEVAFRLQEAGGFRRCTWRQGTRQNLSARFALRRVNAAGVSQSEQEPLWLLIEWREGEPEPANYFLISLPGHRTKNSSSVWSCSAGGLSAFTKTSKANSAWIMMKAAVSQAGITTSLSLCAATRSLWLNACGISPPRPEGRMKPTRSRSRPERHFHDSFITARLAMARVIAAWLPRCPTCHHSHSERSGRNPFGLPFHPLGP</sequence>
<reference evidence="4" key="1">
    <citation type="submission" date="2016-10" db="EMBL/GenBank/DDBJ databases">
        <authorList>
            <person name="Varghese N."/>
            <person name="Submissions S."/>
        </authorList>
    </citation>
    <scope>NUCLEOTIDE SEQUENCE [LARGE SCALE GENOMIC DNA]</scope>
    <source>
        <strain evidence="4">DSM 16858</strain>
    </source>
</reference>
<dbReference type="PANTHER" id="PTHR33627:SF1">
    <property type="entry name" value="TRANSPOSASE"/>
    <property type="match status" value="1"/>
</dbReference>
<dbReference type="EMBL" id="FOIJ01000028">
    <property type="protein sequence ID" value="SEU38682.1"/>
    <property type="molecule type" value="Genomic_DNA"/>
</dbReference>
<dbReference type="InterPro" id="IPR012337">
    <property type="entry name" value="RNaseH-like_sf"/>
</dbReference>
<dbReference type="Proteomes" id="UP000199181">
    <property type="component" value="Unassembled WGS sequence"/>
</dbReference>
<protein>
    <submittedName>
        <fullName evidence="3">SRSO17 transposase</fullName>
    </submittedName>
</protein>
<keyword evidence="4" id="KW-1185">Reference proteome</keyword>
<evidence type="ECO:0000259" key="2">
    <source>
        <dbReference type="Pfam" id="PF13546"/>
    </source>
</evidence>
<accession>A0A1I0LEU3</accession>
<feature type="region of interest" description="Disordered" evidence="1">
    <location>
        <begin position="431"/>
        <end position="452"/>
    </location>
</feature>
<dbReference type="SUPFAM" id="SSF53098">
    <property type="entry name" value="Ribonuclease H-like"/>
    <property type="match status" value="1"/>
</dbReference>
<dbReference type="InterPro" id="IPR038721">
    <property type="entry name" value="IS701-like_DDE_dom"/>
</dbReference>
<dbReference type="PANTHER" id="PTHR33627">
    <property type="entry name" value="TRANSPOSASE"/>
    <property type="match status" value="1"/>
</dbReference>
<dbReference type="InterPro" id="IPR039365">
    <property type="entry name" value="IS701-like"/>
</dbReference>